<dbReference type="AlphaFoldDB" id="A0AA36DHG0"/>
<accession>A0AA36DHG0</accession>
<sequence>MMLQILLIFTYLLGITVAADCAEYKTCSSCVNGTVGCGWCLEENKCSTSADCKTVYFLKDEPSNCPRQPDPNFPFNETLARNWVLPLCAAAYGTEPNVCIQKHVPTATYYDRVEVVCDEFKKLGDNCSAYTSYDKSLQQIIVTFRGSAGKYEMFIEFLSIVNHKDDFFGTGKVYDYFHTAFLKIWQPQLQTQFRALRKVFPGYKVLVIGHSLGGALAALGAAYIAKVEGVPGKDIRLITFGEPRVGDKNFADYLETTIPSSYRVVHQLDPIPRLPPKLSIFDMVHHRTELWYQNDMTPGKKYDICPYQDLDGTCANTKQAWVFGDHTSYYHPPAAIPAWGRGGC</sequence>
<dbReference type="Pfam" id="PF01437">
    <property type="entry name" value="PSI"/>
    <property type="match status" value="1"/>
</dbReference>
<feature type="non-terminal residue" evidence="6">
    <location>
        <position position="1"/>
    </location>
</feature>
<keyword evidence="2" id="KW-0472">Membrane</keyword>
<dbReference type="SUPFAM" id="SSF53474">
    <property type="entry name" value="alpha/beta-Hydrolases"/>
    <property type="match status" value="1"/>
</dbReference>
<dbReference type="GO" id="GO:0006629">
    <property type="term" value="P:lipid metabolic process"/>
    <property type="evidence" value="ECO:0007669"/>
    <property type="project" value="InterPro"/>
</dbReference>
<evidence type="ECO:0000256" key="3">
    <source>
        <dbReference type="ARBA" id="ARBA00023180"/>
    </source>
</evidence>
<dbReference type="Proteomes" id="UP001177023">
    <property type="component" value="Unassembled WGS sequence"/>
</dbReference>
<name>A0AA36DHG0_9BILA</name>
<dbReference type="Gene3D" id="3.30.1680.10">
    <property type="entry name" value="ligand-binding face of the semaphorins, domain 2"/>
    <property type="match status" value="1"/>
</dbReference>
<evidence type="ECO:0000313" key="7">
    <source>
        <dbReference type="Proteomes" id="UP001177023"/>
    </source>
</evidence>
<dbReference type="Gene3D" id="3.40.50.1820">
    <property type="entry name" value="alpha/beta hydrolase"/>
    <property type="match status" value="1"/>
</dbReference>
<dbReference type="PANTHER" id="PTHR45908:SF18">
    <property type="entry name" value="FUNGAL LIPASE-LIKE DOMAIN-CONTAINING PROTEIN"/>
    <property type="match status" value="1"/>
</dbReference>
<dbReference type="GO" id="GO:0016020">
    <property type="term" value="C:membrane"/>
    <property type="evidence" value="ECO:0007669"/>
    <property type="project" value="UniProtKB-SubCell"/>
</dbReference>
<comment type="subcellular location">
    <subcellularLocation>
        <location evidence="1">Membrane</location>
    </subcellularLocation>
</comment>
<keyword evidence="3" id="KW-0325">Glycoprotein</keyword>
<feature type="chain" id="PRO_5041242155" description="PSI domain-containing protein" evidence="4">
    <location>
        <begin position="19"/>
        <end position="344"/>
    </location>
</feature>
<feature type="signal peptide" evidence="4">
    <location>
        <begin position="1"/>
        <end position="18"/>
    </location>
</feature>
<dbReference type="InterPro" id="IPR002165">
    <property type="entry name" value="Plexin_repeat"/>
</dbReference>
<evidence type="ECO:0000256" key="4">
    <source>
        <dbReference type="SAM" id="SignalP"/>
    </source>
</evidence>
<reference evidence="6" key="1">
    <citation type="submission" date="2023-06" db="EMBL/GenBank/DDBJ databases">
        <authorList>
            <person name="Delattre M."/>
        </authorList>
    </citation>
    <scope>NUCLEOTIDE SEQUENCE</scope>
    <source>
        <strain evidence="6">AF72</strain>
    </source>
</reference>
<dbReference type="InterPro" id="IPR029058">
    <property type="entry name" value="AB_hydrolase_fold"/>
</dbReference>
<keyword evidence="4" id="KW-0732">Signal</keyword>
<evidence type="ECO:0000313" key="6">
    <source>
        <dbReference type="EMBL" id="CAJ0587711.1"/>
    </source>
</evidence>
<organism evidence="6 7">
    <name type="scientific">Mesorhabditis spiculigera</name>
    <dbReference type="NCBI Taxonomy" id="96644"/>
    <lineage>
        <taxon>Eukaryota</taxon>
        <taxon>Metazoa</taxon>
        <taxon>Ecdysozoa</taxon>
        <taxon>Nematoda</taxon>
        <taxon>Chromadorea</taxon>
        <taxon>Rhabditida</taxon>
        <taxon>Rhabditina</taxon>
        <taxon>Rhabditomorpha</taxon>
        <taxon>Rhabditoidea</taxon>
        <taxon>Rhabditidae</taxon>
        <taxon>Mesorhabditinae</taxon>
        <taxon>Mesorhabditis</taxon>
    </lineage>
</organism>
<evidence type="ECO:0000259" key="5">
    <source>
        <dbReference type="SMART" id="SM00423"/>
    </source>
</evidence>
<dbReference type="EMBL" id="CATQJA010002710">
    <property type="protein sequence ID" value="CAJ0587711.1"/>
    <property type="molecule type" value="Genomic_DNA"/>
</dbReference>
<proteinExistence type="predicted"/>
<dbReference type="CDD" id="cd00519">
    <property type="entry name" value="Lipase_3"/>
    <property type="match status" value="1"/>
</dbReference>
<dbReference type="Pfam" id="PF01764">
    <property type="entry name" value="Lipase_3"/>
    <property type="match status" value="1"/>
</dbReference>
<evidence type="ECO:0000256" key="1">
    <source>
        <dbReference type="ARBA" id="ARBA00004370"/>
    </source>
</evidence>
<dbReference type="SMART" id="SM00423">
    <property type="entry name" value="PSI"/>
    <property type="match status" value="1"/>
</dbReference>
<evidence type="ECO:0000256" key="2">
    <source>
        <dbReference type="ARBA" id="ARBA00023136"/>
    </source>
</evidence>
<protein>
    <recommendedName>
        <fullName evidence="5">PSI domain-containing protein</fullName>
    </recommendedName>
</protein>
<comment type="caution">
    <text evidence="6">The sequence shown here is derived from an EMBL/GenBank/DDBJ whole genome shotgun (WGS) entry which is preliminary data.</text>
</comment>
<dbReference type="InterPro" id="IPR002921">
    <property type="entry name" value="Fungal_lipase-type"/>
</dbReference>
<dbReference type="SUPFAM" id="SSF103575">
    <property type="entry name" value="Plexin repeat"/>
    <property type="match status" value="1"/>
</dbReference>
<dbReference type="InterPro" id="IPR016201">
    <property type="entry name" value="PSI"/>
</dbReference>
<keyword evidence="7" id="KW-1185">Reference proteome</keyword>
<gene>
    <name evidence="6" type="ORF">MSPICULIGERA_LOCUS25666</name>
</gene>
<dbReference type="PANTHER" id="PTHR45908">
    <property type="entry name" value="PROTEIN CBG11750-RELATED"/>
    <property type="match status" value="1"/>
</dbReference>
<feature type="domain" description="PSI" evidence="5">
    <location>
        <begin position="20"/>
        <end position="66"/>
    </location>
</feature>